<gene>
    <name evidence="1" type="ORF">COW98_03860</name>
</gene>
<evidence type="ECO:0000313" key="1">
    <source>
        <dbReference type="EMBL" id="PIP62461.1"/>
    </source>
</evidence>
<sequence length="265" mass="30247">MVGVDQDTENLVYRIRERIGIDPISRYLKSRHSPEPGETVFIPTGPVEGMYYQEPWGDGQSTYRTGSRANQYREQLFSDEFNLVEVNLFKGIFRVKRKPDRSSLIAGGIDNAFAPGKTVLDLGSGRARALLQFSKDYPNTVFIGIDDRYKQEEVVDIKERVIHLMNDDWHFLKTIPDQSVDTILSCKGAFTNGVYKSDSETSFKIINTLNRVAKPEAVLRYNTDRGWSVNYKEGDEWIVNFLRDNGWEVYPSKGPTTVAIKKTNS</sequence>
<comment type="caution">
    <text evidence="1">The sequence shown here is derived from an EMBL/GenBank/DDBJ whole genome shotgun (WGS) entry which is preliminary data.</text>
</comment>
<organism evidence="1 2">
    <name type="scientific">Candidatus Roizmanbacteria bacterium CG22_combo_CG10-13_8_21_14_all_35_9</name>
    <dbReference type="NCBI Taxonomy" id="1974861"/>
    <lineage>
        <taxon>Bacteria</taxon>
        <taxon>Candidatus Roizmaniibacteriota</taxon>
    </lineage>
</organism>
<dbReference type="SUPFAM" id="SSF53335">
    <property type="entry name" value="S-adenosyl-L-methionine-dependent methyltransferases"/>
    <property type="match status" value="1"/>
</dbReference>
<accession>A0A2H0BXX4</accession>
<dbReference type="EMBL" id="PCTB01000078">
    <property type="protein sequence ID" value="PIP62461.1"/>
    <property type="molecule type" value="Genomic_DNA"/>
</dbReference>
<evidence type="ECO:0000313" key="2">
    <source>
        <dbReference type="Proteomes" id="UP000231021"/>
    </source>
</evidence>
<protein>
    <recommendedName>
        <fullName evidence="3">Methyltransferase domain-containing protein</fullName>
    </recommendedName>
</protein>
<reference evidence="1 2" key="1">
    <citation type="submission" date="2017-09" db="EMBL/GenBank/DDBJ databases">
        <title>Depth-based differentiation of microbial function through sediment-hosted aquifers and enrichment of novel symbionts in the deep terrestrial subsurface.</title>
        <authorList>
            <person name="Probst A.J."/>
            <person name="Ladd B."/>
            <person name="Jarett J.K."/>
            <person name="Geller-Mcgrath D.E."/>
            <person name="Sieber C.M."/>
            <person name="Emerson J.B."/>
            <person name="Anantharaman K."/>
            <person name="Thomas B.C."/>
            <person name="Malmstrom R."/>
            <person name="Stieglmeier M."/>
            <person name="Klingl A."/>
            <person name="Woyke T."/>
            <person name="Ryan C.M."/>
            <person name="Banfield J.F."/>
        </authorList>
    </citation>
    <scope>NUCLEOTIDE SEQUENCE [LARGE SCALE GENOMIC DNA]</scope>
    <source>
        <strain evidence="1">CG22_combo_CG10-13_8_21_14_all_35_9</strain>
    </source>
</reference>
<dbReference type="InterPro" id="IPR029063">
    <property type="entry name" value="SAM-dependent_MTases_sf"/>
</dbReference>
<dbReference type="CDD" id="cd02440">
    <property type="entry name" value="AdoMet_MTases"/>
    <property type="match status" value="1"/>
</dbReference>
<dbReference type="Proteomes" id="UP000231021">
    <property type="component" value="Unassembled WGS sequence"/>
</dbReference>
<dbReference type="Gene3D" id="3.40.50.150">
    <property type="entry name" value="Vaccinia Virus protein VP39"/>
    <property type="match status" value="1"/>
</dbReference>
<dbReference type="AlphaFoldDB" id="A0A2H0BXX4"/>
<evidence type="ECO:0008006" key="3">
    <source>
        <dbReference type="Google" id="ProtNLM"/>
    </source>
</evidence>
<name>A0A2H0BXX4_9BACT</name>
<proteinExistence type="predicted"/>